<dbReference type="AlphaFoldDB" id="A0AAD6UJW6"/>
<comment type="caution">
    <text evidence="1">The sequence shown here is derived from an EMBL/GenBank/DDBJ whole genome shotgun (WGS) entry which is preliminary data.</text>
</comment>
<gene>
    <name evidence="1" type="ORF">B0H15DRAFT_26353</name>
</gene>
<evidence type="ECO:0000313" key="2">
    <source>
        <dbReference type="Proteomes" id="UP001222325"/>
    </source>
</evidence>
<proteinExistence type="predicted"/>
<sequence length="135" mass="14896">MRKFTEFTVHSVNLVNSVNSYISYRFPFAKAFNKVGTATKLGRHFLFPSFARRGPTIRCPSPPSLRSGGPPSRDISGRHSKASFALSIDINPNPNQCSGITRQIAGVRARCACPNSSKAAHECRQQRRAGQVYLD</sequence>
<name>A0AAD6UJW6_9AGAR</name>
<reference evidence="1" key="1">
    <citation type="submission" date="2023-03" db="EMBL/GenBank/DDBJ databases">
        <title>Massive genome expansion in bonnet fungi (Mycena s.s.) driven by repeated elements and novel gene families across ecological guilds.</title>
        <authorList>
            <consortium name="Lawrence Berkeley National Laboratory"/>
            <person name="Harder C.B."/>
            <person name="Miyauchi S."/>
            <person name="Viragh M."/>
            <person name="Kuo A."/>
            <person name="Thoen E."/>
            <person name="Andreopoulos B."/>
            <person name="Lu D."/>
            <person name="Skrede I."/>
            <person name="Drula E."/>
            <person name="Henrissat B."/>
            <person name="Morin E."/>
            <person name="Kohler A."/>
            <person name="Barry K."/>
            <person name="LaButti K."/>
            <person name="Morin E."/>
            <person name="Salamov A."/>
            <person name="Lipzen A."/>
            <person name="Mereny Z."/>
            <person name="Hegedus B."/>
            <person name="Baldrian P."/>
            <person name="Stursova M."/>
            <person name="Weitz H."/>
            <person name="Taylor A."/>
            <person name="Grigoriev I.V."/>
            <person name="Nagy L.G."/>
            <person name="Martin F."/>
            <person name="Kauserud H."/>
        </authorList>
    </citation>
    <scope>NUCLEOTIDE SEQUENCE</scope>
    <source>
        <strain evidence="1">CBHHK173m</strain>
    </source>
</reference>
<evidence type="ECO:0000313" key="1">
    <source>
        <dbReference type="EMBL" id="KAJ7104462.1"/>
    </source>
</evidence>
<accession>A0AAD6UJW6</accession>
<organism evidence="1 2">
    <name type="scientific">Mycena belliarum</name>
    <dbReference type="NCBI Taxonomy" id="1033014"/>
    <lineage>
        <taxon>Eukaryota</taxon>
        <taxon>Fungi</taxon>
        <taxon>Dikarya</taxon>
        <taxon>Basidiomycota</taxon>
        <taxon>Agaricomycotina</taxon>
        <taxon>Agaricomycetes</taxon>
        <taxon>Agaricomycetidae</taxon>
        <taxon>Agaricales</taxon>
        <taxon>Marasmiineae</taxon>
        <taxon>Mycenaceae</taxon>
        <taxon>Mycena</taxon>
    </lineage>
</organism>
<protein>
    <submittedName>
        <fullName evidence="1">Uncharacterized protein</fullName>
    </submittedName>
</protein>
<dbReference type="Proteomes" id="UP001222325">
    <property type="component" value="Unassembled WGS sequence"/>
</dbReference>
<dbReference type="EMBL" id="JARJCN010000001">
    <property type="protein sequence ID" value="KAJ7104462.1"/>
    <property type="molecule type" value="Genomic_DNA"/>
</dbReference>
<keyword evidence="2" id="KW-1185">Reference proteome</keyword>